<feature type="compositionally biased region" description="Basic residues" evidence="1">
    <location>
        <begin position="59"/>
        <end position="72"/>
    </location>
</feature>
<reference evidence="2 3" key="1">
    <citation type="submission" date="2024-01" db="EMBL/GenBank/DDBJ databases">
        <title>Genome assemblies of Stephania.</title>
        <authorList>
            <person name="Yang L."/>
        </authorList>
    </citation>
    <scope>NUCLEOTIDE SEQUENCE [LARGE SCALE GENOMIC DNA]</scope>
    <source>
        <strain evidence="2">JXDWG</strain>
        <tissue evidence="2">Leaf</tissue>
    </source>
</reference>
<evidence type="ECO:0000313" key="3">
    <source>
        <dbReference type="Proteomes" id="UP001419268"/>
    </source>
</evidence>
<gene>
    <name evidence="2" type="ORF">Scep_022069</name>
</gene>
<feature type="compositionally biased region" description="Basic and acidic residues" evidence="1">
    <location>
        <begin position="47"/>
        <end position="58"/>
    </location>
</feature>
<evidence type="ECO:0000256" key="1">
    <source>
        <dbReference type="SAM" id="MobiDB-lite"/>
    </source>
</evidence>
<keyword evidence="3" id="KW-1185">Reference proteome</keyword>
<proteinExistence type="predicted"/>
<dbReference type="Proteomes" id="UP001419268">
    <property type="component" value="Unassembled WGS sequence"/>
</dbReference>
<comment type="caution">
    <text evidence="2">The sequence shown here is derived from an EMBL/GenBank/DDBJ whole genome shotgun (WGS) entry which is preliminary data.</text>
</comment>
<protein>
    <submittedName>
        <fullName evidence="2">Uncharacterized protein</fullName>
    </submittedName>
</protein>
<evidence type="ECO:0000313" key="2">
    <source>
        <dbReference type="EMBL" id="KAK9105225.1"/>
    </source>
</evidence>
<dbReference type="EMBL" id="JBBNAG010000009">
    <property type="protein sequence ID" value="KAK9105225.1"/>
    <property type="molecule type" value="Genomic_DNA"/>
</dbReference>
<sequence length="72" mass="8614">MKWLFNWLGLWEIKATRALRRNQLPRSRFEGLVKDLYVIRSRSKGSSTHEDTGGERMQKLMRLRGRKTQPIK</sequence>
<accession>A0AAP0I1Y8</accession>
<organism evidence="2 3">
    <name type="scientific">Stephania cephalantha</name>
    <dbReference type="NCBI Taxonomy" id="152367"/>
    <lineage>
        <taxon>Eukaryota</taxon>
        <taxon>Viridiplantae</taxon>
        <taxon>Streptophyta</taxon>
        <taxon>Embryophyta</taxon>
        <taxon>Tracheophyta</taxon>
        <taxon>Spermatophyta</taxon>
        <taxon>Magnoliopsida</taxon>
        <taxon>Ranunculales</taxon>
        <taxon>Menispermaceae</taxon>
        <taxon>Menispermoideae</taxon>
        <taxon>Cissampelideae</taxon>
        <taxon>Stephania</taxon>
    </lineage>
</organism>
<dbReference type="AlphaFoldDB" id="A0AAP0I1Y8"/>
<name>A0AAP0I1Y8_9MAGN</name>
<feature type="region of interest" description="Disordered" evidence="1">
    <location>
        <begin position="43"/>
        <end position="72"/>
    </location>
</feature>